<sequence length="1065" mass="110163">MPEGFRIASAYVSVHLEDNTEADERRIRQRLERGNGIHIKTVLDDPDGIEKVKERVRRSSPAKLPVEADNPIDDAWRSKIRASIKRTAADSLKIPVDPETEGFRRNLNAVLQEVEKGLKAEIPADLDKAAEFKAEVQMLAHLASEEVKVRIPVEIDGDTADSEAEKVARRINGRFNALAFAGLSAGLPAAAAVGAAATVAALSIVPAAFAAIGAAALKNDDAVSDSFKSLKSSVVADTQSMATVLRGPLLEASADLKAAFNRLRPEIQQAFTGSGPAVEELTGSVTDLAENAMPGMVTAISKSQGALEGFRSFTGQVGAGVSDMLINMSRGADDAGRSMTIFGNISRDLLGFVGALAAQLATAQGPLTNLQAGLQQAESAVLKLTSTGGAATSFLTGFGSAATGALTLVNALASAINVLPADVVKLGGAFAASAMILNKFGVDAGAGFKGLGEKIKAADGAGGKFKTTMSGLAGGVFNPATAATAGLGVALALMGQDAERAAHASATLAASQQTFTQALRESKGAIDDNVRASVAQDLAQKTINGNSKSLLDFAKQFGVALPQVTSAVLGESGALEGVNQQLDAYAKANPDAATTVAALKAAIASKGIAFRDSTDAVSAEASATDQSTAAQNRSRDAVNKLTQAIYEQQNAQLGYRGAVLNSKQAVDDFGKVSKDAKATEDDKAQALLRVEQAFASQEQAAYQAAYANSTSKDAAVRTSEALAAQRQETVNLANAFQGVLPQSLQQTIGKMSATEAQAAGLKLKVNNLGTAVYELPNGKQIVITSNADQQAAAMANLRDKINQIPTNKKSTVEIVTIYKTVGTAAVRTGANSPDVYLYGPHSAGGGLPSQGKMKRFASGGPTVVDASAGGLLKGPGTGTSDDILTLFSNGMIGKTSDEEFVVNAEQTAKWYPLLVAINKGLRGFADGGLVRAEDGTMVPPSFYDKAPSGPHAIYSAQGFAKLKARAAANGFGSLSAFDQAQLRTYGGYAVASSTSAVTAVAPTLFRKFKGELPLNVNSVTPVGSGTTSQTREPTVVNIYQSIYTMDPTAAAHKAASDIAWQLRNR</sequence>
<evidence type="ECO:0000313" key="1">
    <source>
        <dbReference type="EMBL" id="MBE1501363.1"/>
    </source>
</evidence>
<accession>A0ABR9IDV3</accession>
<evidence type="ECO:0000313" key="2">
    <source>
        <dbReference type="Proteomes" id="UP000631670"/>
    </source>
</evidence>
<dbReference type="RefSeq" id="WP_143265228.1">
    <property type="nucleotide sequence ID" value="NZ_JADBEG010000001.1"/>
</dbReference>
<keyword evidence="2" id="KW-1185">Reference proteome</keyword>
<name>A0ABR9IDV3_9PSEU</name>
<comment type="caution">
    <text evidence="1">The sequence shown here is derived from an EMBL/GenBank/DDBJ whole genome shotgun (WGS) entry which is preliminary data.</text>
</comment>
<organism evidence="1 2">
    <name type="scientific">Amycolatopsis lexingtonensis</name>
    <dbReference type="NCBI Taxonomy" id="218822"/>
    <lineage>
        <taxon>Bacteria</taxon>
        <taxon>Bacillati</taxon>
        <taxon>Actinomycetota</taxon>
        <taxon>Actinomycetes</taxon>
        <taxon>Pseudonocardiales</taxon>
        <taxon>Pseudonocardiaceae</taxon>
        <taxon>Amycolatopsis</taxon>
    </lineage>
</organism>
<dbReference type="EMBL" id="JADBEG010000001">
    <property type="protein sequence ID" value="MBE1501363.1"/>
    <property type="molecule type" value="Genomic_DNA"/>
</dbReference>
<reference evidence="1 2" key="1">
    <citation type="submission" date="2020-10" db="EMBL/GenBank/DDBJ databases">
        <title>Sequencing the genomes of 1000 actinobacteria strains.</title>
        <authorList>
            <person name="Klenk H.-P."/>
        </authorList>
    </citation>
    <scope>NUCLEOTIDE SEQUENCE [LARGE SCALE GENOMIC DNA]</scope>
    <source>
        <strain evidence="1 2">DSM 44653</strain>
    </source>
</reference>
<dbReference type="Proteomes" id="UP000631670">
    <property type="component" value="Unassembled WGS sequence"/>
</dbReference>
<gene>
    <name evidence="1" type="ORF">H4696_008463</name>
</gene>
<proteinExistence type="predicted"/>
<protein>
    <submittedName>
        <fullName evidence="1">Uncharacterized protein</fullName>
    </submittedName>
</protein>